<keyword evidence="1" id="KW-1133">Transmembrane helix</keyword>
<evidence type="ECO:0000313" key="2">
    <source>
        <dbReference type="EMBL" id="GAH36697.1"/>
    </source>
</evidence>
<name>X1EVV0_9ZZZZ</name>
<feature type="non-terminal residue" evidence="2">
    <location>
        <position position="1"/>
    </location>
</feature>
<dbReference type="AlphaFoldDB" id="X1EVV0"/>
<feature type="transmembrane region" description="Helical" evidence="1">
    <location>
        <begin position="124"/>
        <end position="142"/>
    </location>
</feature>
<reference evidence="2" key="1">
    <citation type="journal article" date="2014" name="Front. Microbiol.">
        <title>High frequency of phylogenetically diverse reductive dehalogenase-homologous genes in deep subseafloor sedimentary metagenomes.</title>
        <authorList>
            <person name="Kawai M."/>
            <person name="Futagami T."/>
            <person name="Toyoda A."/>
            <person name="Takaki Y."/>
            <person name="Nishi S."/>
            <person name="Hori S."/>
            <person name="Arai W."/>
            <person name="Tsubouchi T."/>
            <person name="Morono Y."/>
            <person name="Uchiyama I."/>
            <person name="Ito T."/>
            <person name="Fujiyama A."/>
            <person name="Inagaki F."/>
            <person name="Takami H."/>
        </authorList>
    </citation>
    <scope>NUCLEOTIDE SEQUENCE</scope>
    <source>
        <strain evidence="2">Expedition CK06-06</strain>
    </source>
</reference>
<organism evidence="2">
    <name type="scientific">marine sediment metagenome</name>
    <dbReference type="NCBI Taxonomy" id="412755"/>
    <lineage>
        <taxon>unclassified sequences</taxon>
        <taxon>metagenomes</taxon>
        <taxon>ecological metagenomes</taxon>
    </lineage>
</organism>
<sequence length="147" mass="16195">SLYGTGVTVPDIDIGVPAENYTASWTDGTLVNQSNPANETGKITTVQVYSKANMTTVWVATFYRPDPSGFPNNLTTRDSEYISDLIVAGFHGYAVDLEVEAGDYIGIMFQNGDIEKKIGGEVGLWYINFFCIFILLRFSLAFNKLSL</sequence>
<keyword evidence="1" id="KW-0472">Membrane</keyword>
<protein>
    <submittedName>
        <fullName evidence="2">Uncharacterized protein</fullName>
    </submittedName>
</protein>
<gene>
    <name evidence="2" type="ORF">S03H2_22418</name>
</gene>
<proteinExistence type="predicted"/>
<comment type="caution">
    <text evidence="2">The sequence shown here is derived from an EMBL/GenBank/DDBJ whole genome shotgun (WGS) entry which is preliminary data.</text>
</comment>
<accession>X1EVV0</accession>
<evidence type="ECO:0000256" key="1">
    <source>
        <dbReference type="SAM" id="Phobius"/>
    </source>
</evidence>
<keyword evidence="1" id="KW-0812">Transmembrane</keyword>
<dbReference type="EMBL" id="BARU01012071">
    <property type="protein sequence ID" value="GAH36697.1"/>
    <property type="molecule type" value="Genomic_DNA"/>
</dbReference>